<evidence type="ECO:0000313" key="6">
    <source>
        <dbReference type="Proteomes" id="UP000054560"/>
    </source>
</evidence>
<evidence type="ECO:0000256" key="2">
    <source>
        <dbReference type="SAM" id="MobiDB-lite"/>
    </source>
</evidence>
<dbReference type="PANTHER" id="PTHR46108:SF4">
    <property type="entry name" value="BLUE CHEESE"/>
    <property type="match status" value="1"/>
</dbReference>
<dbReference type="GeneID" id="25912850"/>
<proteinExistence type="predicted"/>
<feature type="compositionally biased region" description="Basic and acidic residues" evidence="2">
    <location>
        <begin position="756"/>
        <end position="765"/>
    </location>
</feature>
<gene>
    <name evidence="5" type="ORF">SARC_12346</name>
</gene>
<feature type="transmembrane region" description="Helical" evidence="3">
    <location>
        <begin position="978"/>
        <end position="995"/>
    </location>
</feature>
<name>A0A0L0FED9_9EUKA</name>
<evidence type="ECO:0000259" key="4">
    <source>
        <dbReference type="Pfam" id="PF15787"/>
    </source>
</evidence>
<feature type="domain" description="DUF4704" evidence="4">
    <location>
        <begin position="529"/>
        <end position="638"/>
    </location>
</feature>
<dbReference type="InterPro" id="IPR013320">
    <property type="entry name" value="ConA-like_dom_sf"/>
</dbReference>
<evidence type="ECO:0000256" key="3">
    <source>
        <dbReference type="SAM" id="Phobius"/>
    </source>
</evidence>
<dbReference type="SUPFAM" id="SSF49899">
    <property type="entry name" value="Concanavalin A-like lectins/glucanases"/>
    <property type="match status" value="1"/>
</dbReference>
<dbReference type="PANTHER" id="PTHR46108">
    <property type="entry name" value="BLUE CHEESE"/>
    <property type="match status" value="1"/>
</dbReference>
<dbReference type="Pfam" id="PF15787">
    <property type="entry name" value="DUF4704"/>
    <property type="match status" value="1"/>
</dbReference>
<dbReference type="eggNOG" id="KOG1788">
    <property type="taxonomic scope" value="Eukaryota"/>
</dbReference>
<feature type="region of interest" description="Disordered" evidence="2">
    <location>
        <begin position="227"/>
        <end position="249"/>
    </location>
</feature>
<evidence type="ECO:0000256" key="1">
    <source>
        <dbReference type="ARBA" id="ARBA00022574"/>
    </source>
</evidence>
<dbReference type="AlphaFoldDB" id="A0A0L0FED9"/>
<feature type="compositionally biased region" description="Low complexity" evidence="2">
    <location>
        <begin position="231"/>
        <end position="249"/>
    </location>
</feature>
<keyword evidence="3" id="KW-0472">Membrane</keyword>
<dbReference type="EMBL" id="KQ243835">
    <property type="protein sequence ID" value="KNC75122.1"/>
    <property type="molecule type" value="Genomic_DNA"/>
</dbReference>
<keyword evidence="6" id="KW-1185">Reference proteome</keyword>
<dbReference type="OrthoDB" id="8115936at2759"/>
<feature type="compositionally biased region" description="Polar residues" evidence="2">
    <location>
        <begin position="736"/>
        <end position="754"/>
    </location>
</feature>
<feature type="non-terminal residue" evidence="5">
    <location>
        <position position="1"/>
    </location>
</feature>
<evidence type="ECO:0000313" key="5">
    <source>
        <dbReference type="EMBL" id="KNC75122.1"/>
    </source>
</evidence>
<reference evidence="5 6" key="1">
    <citation type="submission" date="2011-02" db="EMBL/GenBank/DDBJ databases">
        <title>The Genome Sequence of Sphaeroforma arctica JP610.</title>
        <authorList>
            <consortium name="The Broad Institute Genome Sequencing Platform"/>
            <person name="Russ C."/>
            <person name="Cuomo C."/>
            <person name="Young S.K."/>
            <person name="Zeng Q."/>
            <person name="Gargeya S."/>
            <person name="Alvarado L."/>
            <person name="Berlin A."/>
            <person name="Chapman S.B."/>
            <person name="Chen Z."/>
            <person name="Freedman E."/>
            <person name="Gellesch M."/>
            <person name="Goldberg J."/>
            <person name="Griggs A."/>
            <person name="Gujja S."/>
            <person name="Heilman E."/>
            <person name="Heiman D."/>
            <person name="Howarth C."/>
            <person name="Mehta T."/>
            <person name="Neiman D."/>
            <person name="Pearson M."/>
            <person name="Roberts A."/>
            <person name="Saif S."/>
            <person name="Shea T."/>
            <person name="Shenoy N."/>
            <person name="Sisk P."/>
            <person name="Stolte C."/>
            <person name="Sykes S."/>
            <person name="White J."/>
            <person name="Yandava C."/>
            <person name="Burger G."/>
            <person name="Gray M.W."/>
            <person name="Holland P.W.H."/>
            <person name="King N."/>
            <person name="Lang F.B.F."/>
            <person name="Roger A.J."/>
            <person name="Ruiz-Trillo I."/>
            <person name="Haas B."/>
            <person name="Nusbaum C."/>
            <person name="Birren B."/>
        </authorList>
    </citation>
    <scope>NUCLEOTIDE SEQUENCE [LARGE SCALE GENOMIC DNA]</scope>
    <source>
        <strain evidence="5 6">JP610</strain>
    </source>
</reference>
<accession>A0A0L0FED9</accession>
<sequence length="1014" mass="111403">SKTRSGTTDETACTVLGPGVNVLDWRKTVLLELFRLVAQRSCHATLLRNVFLMYKHAHRAQYPHSNANTHHTHKPLLAVPAKNTVSGSKSDAQAPSGSLTAQSSILTNHYVSDSTLAAKEKSAWCTQLIQLLLRMGSVSSPGIPPFVCLNMAKRGYGGLVLPVTRTRTWPGAAYTFMAWLKIDHWCDTPQGPSTEHPVRVFTLSSPAQTWMTATISRDTQTLRIHCGKANSPAPKSSGAPAPADNPTAAASGYHGNLQCDFDKHKFRPNRWYHVGLVHSRIRLRASTATLYVNGLKVQSEKVSFMPGPPNNGSQSAGEVVCVVGTPFWQRRTSSLSWSCGPVWLVSEALSAHAVCAAYFVGPKYTGAFTGKLRAYQTYEVISARTLTTFKGADLAIYNLNNAQAAMPSEDVVEFSMHVGNTVTDSHLSATYVQRLLHGDALGPQVKSMLLSLMGNAELSCGGQYTVIRNAVETTSAPTGQMGAEGLMFGCARAHNSVCLSDGIRMVSGVPVVLDVIQHSESISDLEAGLRLLSTAVRYHANLTGQMEAMLGYQIVAMALKKRSRILSLGVVNVLFELVGTSMNVATGTLGNISAFKNLLLDYEIWRYSDVSVTTAVFSKILALITTTNSLWKFNIRRLRKLYITQRLLFLLRDETVPESAVKVVVQIIGRLLSIEGTEDDMERIARFMVTTVNPDQDVSDHPVLTTHKPSHSYAHQPPEETLSPVPQGLGKGGLSPTASNVSLNSTNRPNSPVKSSKRDSRSLARTVDKVGVTHHKVVVRNYMLEELLSFLDQQGEKALAKVLHIFGVQWVMLFVNENTDQKSLILALRLLVMFLIQAPDRPTVLMQFRKTYQGFLRLGRGLEPHARCAQLYFSLYALLLGVNISDIPFGMSLDIAALYNFFPGTLEFAEPQTLILLLELERSLQHTYLLDTATAETDLPHPASEWEIPEDDKDRIEVVGVTNIMFIAHLYNKSRHPFYFTSAFLGALIAVMYPTPLVKVTSKKRPASAGQTSR</sequence>
<keyword evidence="1" id="KW-0853">WD repeat</keyword>
<dbReference type="InterPro" id="IPR031570">
    <property type="entry name" value="NBEA/BDCP_DUF4704"/>
</dbReference>
<dbReference type="Proteomes" id="UP000054560">
    <property type="component" value="Unassembled WGS sequence"/>
</dbReference>
<organism evidence="5 6">
    <name type="scientific">Sphaeroforma arctica JP610</name>
    <dbReference type="NCBI Taxonomy" id="667725"/>
    <lineage>
        <taxon>Eukaryota</taxon>
        <taxon>Ichthyosporea</taxon>
        <taxon>Ichthyophonida</taxon>
        <taxon>Sphaeroforma</taxon>
    </lineage>
</organism>
<keyword evidence="3" id="KW-0812">Transmembrane</keyword>
<dbReference type="InterPro" id="IPR051944">
    <property type="entry name" value="BEACH_domain_protein"/>
</dbReference>
<keyword evidence="3" id="KW-1133">Transmembrane helix</keyword>
<dbReference type="RefSeq" id="XP_014149024.1">
    <property type="nucleotide sequence ID" value="XM_014293549.1"/>
</dbReference>
<feature type="region of interest" description="Disordered" evidence="2">
    <location>
        <begin position="698"/>
        <end position="765"/>
    </location>
</feature>
<protein>
    <recommendedName>
        <fullName evidence="4">DUF4704 domain-containing protein</fullName>
    </recommendedName>
</protein>
<dbReference type="STRING" id="667725.A0A0L0FED9"/>
<dbReference type="Gene3D" id="2.60.120.200">
    <property type="match status" value="1"/>
</dbReference>